<dbReference type="InterPro" id="IPR051918">
    <property type="entry name" value="STPP_CPPED1"/>
</dbReference>
<evidence type="ECO:0000313" key="2">
    <source>
        <dbReference type="EMBL" id="MPM12804.1"/>
    </source>
</evidence>
<dbReference type="EMBL" id="VSSQ01002024">
    <property type="protein sequence ID" value="MPM12804.1"/>
    <property type="molecule type" value="Genomic_DNA"/>
</dbReference>
<keyword evidence="2" id="KW-0378">Hydrolase</keyword>
<dbReference type="SUPFAM" id="SSF56300">
    <property type="entry name" value="Metallo-dependent phosphatases"/>
    <property type="match status" value="1"/>
</dbReference>
<protein>
    <submittedName>
        <fullName evidence="2">3',5'-cyclic adenosine monophosphate phosphodiesterase CpdA</fullName>
        <ecNumber evidence="2">3.1.4.53</ecNumber>
    </submittedName>
</protein>
<dbReference type="Pfam" id="PF00149">
    <property type="entry name" value="Metallophos"/>
    <property type="match status" value="1"/>
</dbReference>
<organism evidence="2">
    <name type="scientific">bioreactor metagenome</name>
    <dbReference type="NCBI Taxonomy" id="1076179"/>
    <lineage>
        <taxon>unclassified sequences</taxon>
        <taxon>metagenomes</taxon>
        <taxon>ecological metagenomes</taxon>
    </lineage>
</organism>
<evidence type="ECO:0000259" key="1">
    <source>
        <dbReference type="Pfam" id="PF00149"/>
    </source>
</evidence>
<dbReference type="InterPro" id="IPR029052">
    <property type="entry name" value="Metallo-depent_PP-like"/>
</dbReference>
<name>A0A644XF80_9ZZZZ</name>
<sequence length="284" mass="32617">MKTPIFMTSSKQHFRLLVSFVGMLILSCTHSFAQSDSTVIVQITDTQFGFFENNTGFEKETELYTKAVRRINELKPDFVVITGDFVNDSKNILQIGEFKRITSLIHQNVPVYLSPGNHDLGQSPTKNDFNFYFSNYGRGTDRFSFKHKNLAFIGLNSVIVKSNKNKKEEKKQFRWLRNQLRKAKKSGSIVLFTHYPFFLYDFNEKETYSNQSVEVRDRYFQLFERYGVDAIFAGHLHNNAEASHNGISMITTNAVGKPLGNAEPGMRIITITSEGIKSRYISIE</sequence>
<dbReference type="AlphaFoldDB" id="A0A644XF80"/>
<dbReference type="InterPro" id="IPR004843">
    <property type="entry name" value="Calcineurin-like_PHP"/>
</dbReference>
<dbReference type="GO" id="GO:0004115">
    <property type="term" value="F:3',5'-cyclic-AMP phosphodiesterase activity"/>
    <property type="evidence" value="ECO:0007669"/>
    <property type="project" value="UniProtKB-EC"/>
</dbReference>
<dbReference type="EC" id="3.1.4.53" evidence="2"/>
<dbReference type="PROSITE" id="PS51257">
    <property type="entry name" value="PROKAR_LIPOPROTEIN"/>
    <property type="match status" value="1"/>
</dbReference>
<accession>A0A644XF80</accession>
<feature type="domain" description="Calcineurin-like phosphoesterase" evidence="1">
    <location>
        <begin position="40"/>
        <end position="238"/>
    </location>
</feature>
<dbReference type="PANTHER" id="PTHR43143:SF1">
    <property type="entry name" value="SERINE_THREONINE-PROTEIN PHOSPHATASE CPPED1"/>
    <property type="match status" value="1"/>
</dbReference>
<dbReference type="Gene3D" id="3.60.21.10">
    <property type="match status" value="1"/>
</dbReference>
<dbReference type="PANTHER" id="PTHR43143">
    <property type="entry name" value="METALLOPHOSPHOESTERASE, CALCINEURIN SUPERFAMILY"/>
    <property type="match status" value="1"/>
</dbReference>
<comment type="caution">
    <text evidence="2">The sequence shown here is derived from an EMBL/GenBank/DDBJ whole genome shotgun (WGS) entry which is preliminary data.</text>
</comment>
<gene>
    <name evidence="2" type="primary">cpdA_46</name>
    <name evidence="2" type="ORF">SDC9_59158</name>
</gene>
<reference evidence="2" key="1">
    <citation type="submission" date="2019-08" db="EMBL/GenBank/DDBJ databases">
        <authorList>
            <person name="Kucharzyk K."/>
            <person name="Murdoch R.W."/>
            <person name="Higgins S."/>
            <person name="Loffler F."/>
        </authorList>
    </citation>
    <scope>NUCLEOTIDE SEQUENCE</scope>
</reference>
<proteinExistence type="predicted"/>